<name>A0A7W6K245_9HYPH</name>
<evidence type="ECO:0000256" key="3">
    <source>
        <dbReference type="ARBA" id="ARBA00023015"/>
    </source>
</evidence>
<dbReference type="GO" id="GO:0003700">
    <property type="term" value="F:DNA-binding transcription factor activity"/>
    <property type="evidence" value="ECO:0007669"/>
    <property type="project" value="InterPro"/>
</dbReference>
<dbReference type="GO" id="GO:0030170">
    <property type="term" value="F:pyridoxal phosphate binding"/>
    <property type="evidence" value="ECO:0007669"/>
    <property type="project" value="InterPro"/>
</dbReference>
<evidence type="ECO:0000313" key="7">
    <source>
        <dbReference type="EMBL" id="MBB4103803.1"/>
    </source>
</evidence>
<keyword evidence="4" id="KW-0238">DNA-binding</keyword>
<dbReference type="InterPro" id="IPR015424">
    <property type="entry name" value="PyrdxlP-dep_Trfase"/>
</dbReference>
<sequence length="476" mass="51285">MVKNEKTNLPDWSALMPVLPEAGNRAGALYDAIRRLIEAGLAPPGTKLPPTRDLMKRLRLSRAAAVMAYERLTAEGFAEARVGAGTFVAAAVPQVLERPAVPVTPPAPAAQAPLALGVATPDLRTFDVFRRLIARDLARPHESFFRYGDPRGSHELREAVAGYLQTARGVRCSPEQIVITAGTQQGLDLVLRATLKPGDAVLVEDPCYPSALAAVREAGGKPRPVPVDREGLDPAAIDDAEPAARAVCVTPSHQFPLGVTMTMRRRLALIEWARSSGAVIIEDDYDSEFRYAGPPLAALQGMDSSGSVAYLGTFSKVLFPGLRTGYAVLPERLLSRVLQLRRRADRQPPVLAERALARLIAEGHFSAHLKRARRAAEQARDTLVAALKAHCGEAICVTPPEQGLHLVARFAAFPACDVDALAFERRIAVETGLRPLSPMYMDPPRDQGLVLGFSGFTPRQMDMAAGVLGRSLTVAM</sequence>
<dbReference type="Pfam" id="PF00155">
    <property type="entry name" value="Aminotran_1_2"/>
    <property type="match status" value="1"/>
</dbReference>
<evidence type="ECO:0000256" key="1">
    <source>
        <dbReference type="ARBA" id="ARBA00005384"/>
    </source>
</evidence>
<dbReference type="Gene3D" id="1.10.10.10">
    <property type="entry name" value="Winged helix-like DNA-binding domain superfamily/Winged helix DNA-binding domain"/>
    <property type="match status" value="1"/>
</dbReference>
<dbReference type="SUPFAM" id="SSF46785">
    <property type="entry name" value="Winged helix' DNA-binding domain"/>
    <property type="match status" value="1"/>
</dbReference>
<evidence type="ECO:0000256" key="4">
    <source>
        <dbReference type="ARBA" id="ARBA00023125"/>
    </source>
</evidence>
<dbReference type="CDD" id="cd07377">
    <property type="entry name" value="WHTH_GntR"/>
    <property type="match status" value="1"/>
</dbReference>
<dbReference type="Pfam" id="PF00392">
    <property type="entry name" value="GntR"/>
    <property type="match status" value="1"/>
</dbReference>
<gene>
    <name evidence="7" type="ORF">GGQ66_002371</name>
</gene>
<dbReference type="CDD" id="cd00609">
    <property type="entry name" value="AAT_like"/>
    <property type="match status" value="1"/>
</dbReference>
<dbReference type="RefSeq" id="WP_183792668.1">
    <property type="nucleotide sequence ID" value="NZ_JACIDU010000008.1"/>
</dbReference>
<dbReference type="Gene3D" id="3.40.640.10">
    <property type="entry name" value="Type I PLP-dependent aspartate aminotransferase-like (Major domain)"/>
    <property type="match status" value="1"/>
</dbReference>
<dbReference type="SUPFAM" id="SSF53383">
    <property type="entry name" value="PLP-dependent transferases"/>
    <property type="match status" value="1"/>
</dbReference>
<dbReference type="InterPro" id="IPR036390">
    <property type="entry name" value="WH_DNA-bd_sf"/>
</dbReference>
<dbReference type="Proteomes" id="UP000584824">
    <property type="component" value="Unassembled WGS sequence"/>
</dbReference>
<evidence type="ECO:0000256" key="5">
    <source>
        <dbReference type="ARBA" id="ARBA00023163"/>
    </source>
</evidence>
<evidence type="ECO:0000259" key="6">
    <source>
        <dbReference type="PROSITE" id="PS50949"/>
    </source>
</evidence>
<keyword evidence="8" id="KW-1185">Reference proteome</keyword>
<dbReference type="InterPro" id="IPR036388">
    <property type="entry name" value="WH-like_DNA-bd_sf"/>
</dbReference>
<keyword evidence="3" id="KW-0805">Transcription regulation</keyword>
<dbReference type="GO" id="GO:0008483">
    <property type="term" value="F:transaminase activity"/>
    <property type="evidence" value="ECO:0007669"/>
    <property type="project" value="UniProtKB-KW"/>
</dbReference>
<dbReference type="InterPro" id="IPR051446">
    <property type="entry name" value="HTH_trans_reg/aminotransferase"/>
</dbReference>
<dbReference type="PANTHER" id="PTHR46577">
    <property type="entry name" value="HTH-TYPE TRANSCRIPTIONAL REGULATORY PROTEIN GABR"/>
    <property type="match status" value="1"/>
</dbReference>
<dbReference type="EMBL" id="JACIDU010000008">
    <property type="protein sequence ID" value="MBB4103803.1"/>
    <property type="molecule type" value="Genomic_DNA"/>
</dbReference>
<protein>
    <submittedName>
        <fullName evidence="7">GntR family transcriptional regulator/MocR family aminotransferase</fullName>
    </submittedName>
</protein>
<dbReference type="PROSITE" id="PS50949">
    <property type="entry name" value="HTH_GNTR"/>
    <property type="match status" value="1"/>
</dbReference>
<dbReference type="AlphaFoldDB" id="A0A7W6K245"/>
<evidence type="ECO:0000313" key="8">
    <source>
        <dbReference type="Proteomes" id="UP000584824"/>
    </source>
</evidence>
<dbReference type="InterPro" id="IPR000524">
    <property type="entry name" value="Tscrpt_reg_HTH_GntR"/>
</dbReference>
<dbReference type="InterPro" id="IPR015421">
    <property type="entry name" value="PyrdxlP-dep_Trfase_major"/>
</dbReference>
<keyword evidence="7" id="KW-0032">Aminotransferase</keyword>
<reference evidence="7 8" key="1">
    <citation type="submission" date="2020-08" db="EMBL/GenBank/DDBJ databases">
        <title>Genomic Encyclopedia of Type Strains, Phase IV (KMG-IV): sequencing the most valuable type-strain genomes for metagenomic binning, comparative biology and taxonomic classification.</title>
        <authorList>
            <person name="Goeker M."/>
        </authorList>
    </citation>
    <scope>NUCLEOTIDE SEQUENCE [LARGE SCALE GENOMIC DNA]</scope>
    <source>
        <strain evidence="7 8">DSM 26385</strain>
    </source>
</reference>
<keyword evidence="5" id="KW-0804">Transcription</keyword>
<dbReference type="SMART" id="SM00345">
    <property type="entry name" value="HTH_GNTR"/>
    <property type="match status" value="1"/>
</dbReference>
<comment type="caution">
    <text evidence="7">The sequence shown here is derived from an EMBL/GenBank/DDBJ whole genome shotgun (WGS) entry which is preliminary data.</text>
</comment>
<accession>A0A7W6K245</accession>
<comment type="similarity">
    <text evidence="1">In the C-terminal section; belongs to the class-I pyridoxal-phosphate-dependent aminotransferase family.</text>
</comment>
<dbReference type="InterPro" id="IPR004839">
    <property type="entry name" value="Aminotransferase_I/II_large"/>
</dbReference>
<feature type="domain" description="HTH gntR-type" evidence="6">
    <location>
        <begin position="23"/>
        <end position="91"/>
    </location>
</feature>
<dbReference type="GO" id="GO:0003677">
    <property type="term" value="F:DNA binding"/>
    <property type="evidence" value="ECO:0007669"/>
    <property type="project" value="UniProtKB-KW"/>
</dbReference>
<evidence type="ECO:0000256" key="2">
    <source>
        <dbReference type="ARBA" id="ARBA00022898"/>
    </source>
</evidence>
<keyword evidence="7" id="KW-0808">Transferase</keyword>
<proteinExistence type="inferred from homology"/>
<keyword evidence="2" id="KW-0663">Pyridoxal phosphate</keyword>
<dbReference type="PANTHER" id="PTHR46577:SF1">
    <property type="entry name" value="HTH-TYPE TRANSCRIPTIONAL REGULATORY PROTEIN GABR"/>
    <property type="match status" value="1"/>
</dbReference>
<organism evidence="7 8">
    <name type="scientific">Allorhizobium borbori</name>
    <dbReference type="NCBI Taxonomy" id="485907"/>
    <lineage>
        <taxon>Bacteria</taxon>
        <taxon>Pseudomonadati</taxon>
        <taxon>Pseudomonadota</taxon>
        <taxon>Alphaproteobacteria</taxon>
        <taxon>Hyphomicrobiales</taxon>
        <taxon>Rhizobiaceae</taxon>
        <taxon>Rhizobium/Agrobacterium group</taxon>
        <taxon>Allorhizobium</taxon>
    </lineage>
</organism>